<accession>A0A0F3MC24</accession>
<feature type="transmembrane region" description="Helical" evidence="14">
    <location>
        <begin position="122"/>
        <end position="140"/>
    </location>
</feature>
<dbReference type="EC" id="1.3.99.-" evidence="14 15"/>
<keyword evidence="10 14" id="KW-0560">Oxidoreductase</keyword>
<dbReference type="PANTHER" id="PTHR40255">
    <property type="entry name" value="UPF0093 MEMBRANE PROTEIN SLR1790"/>
    <property type="match status" value="1"/>
</dbReference>
<comment type="subcellular location">
    <subcellularLocation>
        <location evidence="1 14">Cell membrane</location>
        <topology evidence="1 14">Multi-pass membrane protein</topology>
    </subcellularLocation>
</comment>
<evidence type="ECO:0000256" key="9">
    <source>
        <dbReference type="ARBA" id="ARBA00022989"/>
    </source>
</evidence>
<evidence type="ECO:0000256" key="10">
    <source>
        <dbReference type="ARBA" id="ARBA00023002"/>
    </source>
</evidence>
<keyword evidence="9 14" id="KW-1133">Transmembrane helix</keyword>
<dbReference type="Pfam" id="PF03653">
    <property type="entry name" value="UPF0093"/>
    <property type="match status" value="1"/>
</dbReference>
<comment type="function">
    <text evidence="14 15">Catalyzes the oxidation of protoporphyrinogen IX to protoporphyrin IX.</text>
</comment>
<feature type="transmembrane region" description="Helical" evidence="14">
    <location>
        <begin position="12"/>
        <end position="32"/>
    </location>
</feature>
<feature type="transmembrane region" description="Helical" evidence="14">
    <location>
        <begin position="53"/>
        <end position="77"/>
    </location>
</feature>
<comment type="pathway">
    <text evidence="2 14 15">Porphyrin-containing compound metabolism; protoporphyrin-IX biosynthesis; protoporphyrin-IX from protoporphyrinogen-IX: step 1/1.</text>
</comment>
<dbReference type="InterPro" id="IPR005265">
    <property type="entry name" value="HemJ-like"/>
</dbReference>
<gene>
    <name evidence="17" type="ORF">GILLIAM_01770</name>
    <name evidence="16" type="ORF">OTSGILL_0849</name>
</gene>
<dbReference type="GO" id="GO:0046872">
    <property type="term" value="F:metal ion binding"/>
    <property type="evidence" value="ECO:0007669"/>
    <property type="project" value="UniProtKB-UniRule"/>
</dbReference>
<dbReference type="GO" id="GO:0006782">
    <property type="term" value="P:protoporphyrinogen IX biosynthetic process"/>
    <property type="evidence" value="ECO:0007669"/>
    <property type="project" value="UniProtKB-UniRule"/>
</dbReference>
<reference evidence="17" key="3">
    <citation type="submission" date="2018-03" db="EMBL/GenBank/DDBJ databases">
        <authorList>
            <person name="Keele B.F."/>
        </authorList>
    </citation>
    <scope>NUCLEOTIDE SEQUENCE [LARGE SCALE GENOMIC DNA]</scope>
    <source>
        <strain evidence="17">Gilliam</strain>
    </source>
</reference>
<evidence type="ECO:0000256" key="1">
    <source>
        <dbReference type="ARBA" id="ARBA00004651"/>
    </source>
</evidence>
<dbReference type="PATRIC" id="fig|1359184.3.peg.3249"/>
<evidence type="ECO:0000256" key="3">
    <source>
        <dbReference type="ARBA" id="ARBA00006501"/>
    </source>
</evidence>
<dbReference type="Proteomes" id="UP000244959">
    <property type="component" value="Chromosome I"/>
</dbReference>
<feature type="binding site" description="axial binding residue" evidence="14">
    <location>
        <position position="12"/>
    </location>
    <ligand>
        <name>heme</name>
        <dbReference type="ChEBI" id="CHEBI:30413"/>
    </ligand>
    <ligandPart>
        <name>Fe</name>
        <dbReference type="ChEBI" id="CHEBI:18248"/>
    </ligandPart>
</feature>
<evidence type="ECO:0000256" key="5">
    <source>
        <dbReference type="ARBA" id="ARBA00022475"/>
    </source>
</evidence>
<reference evidence="16 18" key="1">
    <citation type="submission" date="2015-02" db="EMBL/GenBank/DDBJ databases">
        <title>Genome Sequencing of Rickettsiales.</title>
        <authorList>
            <person name="Daugherty S.C."/>
            <person name="Su Q."/>
            <person name="Abolude K."/>
            <person name="Beier-Sexton M."/>
            <person name="Carlyon J.A."/>
            <person name="Carter R."/>
            <person name="Day N.P."/>
            <person name="Dumler S.J."/>
            <person name="Dyachenko V."/>
            <person name="Godinez A."/>
            <person name="Kurtti T.J."/>
            <person name="Lichay M."/>
            <person name="Mullins K.E."/>
            <person name="Ott S."/>
            <person name="Pappas-Brown V."/>
            <person name="Paris D.H."/>
            <person name="Patel P."/>
            <person name="Richards A.L."/>
            <person name="Sadzewicz L."/>
            <person name="Sears K."/>
            <person name="Seidman D."/>
            <person name="Sengamalay N."/>
            <person name="Stenos J."/>
            <person name="Tallon L.J."/>
            <person name="Vincent G."/>
            <person name="Fraser C.M."/>
            <person name="Munderloh U."/>
            <person name="Dunning-Hotopp J.C."/>
        </authorList>
    </citation>
    <scope>NUCLEOTIDE SEQUENCE [LARGE SCALE GENOMIC DNA]</scope>
    <source>
        <strain evidence="16 18">Gilliam</strain>
    </source>
</reference>
<keyword evidence="8 14" id="KW-0479">Metal-binding</keyword>
<evidence type="ECO:0000313" key="17">
    <source>
        <dbReference type="EMBL" id="SPR08788.1"/>
    </source>
</evidence>
<evidence type="ECO:0000313" key="16">
    <source>
        <dbReference type="EMBL" id="KJV53305.1"/>
    </source>
</evidence>
<reference evidence="19" key="2">
    <citation type="submission" date="2018-03" db="EMBL/GenBank/DDBJ databases">
        <authorList>
            <person name="Batty M. E."/>
            <person name="Batty M E."/>
        </authorList>
    </citation>
    <scope>NUCLEOTIDE SEQUENCE [LARGE SCALE GENOMIC DNA]</scope>
    <source>
        <strain evidence="19">Gilliam</strain>
    </source>
</reference>
<sequence length="144" mass="17376">MQNYYDYFKSIHIISVIFWMAGMLYLPRLYVYHTQVQTESESYNMLCTMERRLIFIMSLSMLLVFIMGGILFFIYNITIYDTWFHVKMLSVLLLSTIHGMFIRYHKRFVNKSNKKSTMFYKVINELVALLIVVAIFMVVLKPYW</sequence>
<dbReference type="Proteomes" id="UP000033769">
    <property type="component" value="Unassembled WGS sequence"/>
</dbReference>
<dbReference type="PIRSF" id="PIRSF004638">
    <property type="entry name" value="UCP004638"/>
    <property type="match status" value="1"/>
</dbReference>
<evidence type="ECO:0000256" key="6">
    <source>
        <dbReference type="ARBA" id="ARBA00022617"/>
    </source>
</evidence>
<dbReference type="GO" id="GO:0070818">
    <property type="term" value="F:protoporphyrinogen oxidase activity"/>
    <property type="evidence" value="ECO:0007669"/>
    <property type="project" value="UniProtKB-UniRule"/>
</dbReference>
<protein>
    <recommendedName>
        <fullName evidence="4 14">Protoporphyrinogen IX oxidase</fullName>
        <shortName evidence="14">PPO</shortName>
        <ecNumber evidence="14 15">1.3.99.-</ecNumber>
    </recommendedName>
</protein>
<keyword evidence="7 14" id="KW-0812">Transmembrane</keyword>
<keyword evidence="6 14" id="KW-0349">Heme</keyword>
<feature type="binding site" description="axial binding residue" evidence="14">
    <location>
        <position position="87"/>
    </location>
    <ligand>
        <name>heme</name>
        <dbReference type="ChEBI" id="CHEBI:30413"/>
    </ligand>
    <ligandPart>
        <name>Fe</name>
        <dbReference type="ChEBI" id="CHEBI:18248"/>
    </ligandPart>
</feature>
<keyword evidence="5 14" id="KW-1003">Cell membrane</keyword>
<dbReference type="EMBL" id="LANO01000009">
    <property type="protein sequence ID" value="KJV53305.1"/>
    <property type="molecule type" value="Genomic_DNA"/>
</dbReference>
<dbReference type="PANTHER" id="PTHR40255:SF1">
    <property type="entry name" value="PROTOPORPHYRINOGEN IX OXIDASE"/>
    <property type="match status" value="1"/>
</dbReference>
<comment type="catalytic activity">
    <reaction evidence="13 14 15">
        <text>protoporphyrinogen IX + 3 A = protoporphyrin IX + 3 AH2</text>
        <dbReference type="Rhea" id="RHEA:62000"/>
        <dbReference type="ChEBI" id="CHEBI:13193"/>
        <dbReference type="ChEBI" id="CHEBI:17499"/>
        <dbReference type="ChEBI" id="CHEBI:57306"/>
        <dbReference type="ChEBI" id="CHEBI:57307"/>
    </reaction>
</comment>
<organism evidence="16 18">
    <name type="scientific">Orientia tsutsugamushi str. Gilliam</name>
    <dbReference type="NCBI Taxonomy" id="1359184"/>
    <lineage>
        <taxon>Bacteria</taxon>
        <taxon>Pseudomonadati</taxon>
        <taxon>Pseudomonadota</taxon>
        <taxon>Alphaproteobacteria</taxon>
        <taxon>Rickettsiales</taxon>
        <taxon>Rickettsiaceae</taxon>
        <taxon>Rickettsieae</taxon>
        <taxon>Orientia</taxon>
    </lineage>
</organism>
<comment type="similarity">
    <text evidence="3 14 15">Belongs to the HemJ family.</text>
</comment>
<keyword evidence="12 14" id="KW-0472">Membrane</keyword>
<feature type="transmembrane region" description="Helical" evidence="14">
    <location>
        <begin position="83"/>
        <end position="102"/>
    </location>
</feature>
<comment type="subunit">
    <text evidence="14">Homodimer.</text>
</comment>
<evidence type="ECO:0000256" key="15">
    <source>
        <dbReference type="PIRNR" id="PIRNR004638"/>
    </source>
</evidence>
<evidence type="ECO:0000256" key="12">
    <source>
        <dbReference type="ARBA" id="ARBA00023136"/>
    </source>
</evidence>
<evidence type="ECO:0000256" key="8">
    <source>
        <dbReference type="ARBA" id="ARBA00022723"/>
    </source>
</evidence>
<evidence type="ECO:0000256" key="13">
    <source>
        <dbReference type="ARBA" id="ARBA00048390"/>
    </source>
</evidence>
<name>A0A0F3MC24_ORITS</name>
<dbReference type="HAMAP" id="MF_02239">
    <property type="entry name" value="HemJ"/>
    <property type="match status" value="1"/>
</dbReference>
<dbReference type="GO" id="GO:0005886">
    <property type="term" value="C:plasma membrane"/>
    <property type="evidence" value="ECO:0007669"/>
    <property type="project" value="UniProtKB-SubCell"/>
</dbReference>
<comment type="cofactor">
    <cofactor evidence="14 15">
        <name>heme b</name>
        <dbReference type="ChEBI" id="CHEBI:60344"/>
    </cofactor>
    <text evidence="14 15">Binds 1 heme b (iron(II)-protoporphyrin IX) group per subunit.</text>
</comment>
<evidence type="ECO:0000256" key="11">
    <source>
        <dbReference type="ARBA" id="ARBA00023004"/>
    </source>
</evidence>
<dbReference type="EMBL" id="LS398551">
    <property type="protein sequence ID" value="SPR08788.1"/>
    <property type="molecule type" value="Genomic_DNA"/>
</dbReference>
<proteinExistence type="inferred from homology"/>
<evidence type="ECO:0000313" key="19">
    <source>
        <dbReference type="Proteomes" id="UP000244959"/>
    </source>
</evidence>
<evidence type="ECO:0000256" key="4">
    <source>
        <dbReference type="ARBA" id="ARBA00017504"/>
    </source>
</evidence>
<evidence type="ECO:0000256" key="7">
    <source>
        <dbReference type="ARBA" id="ARBA00022692"/>
    </source>
</evidence>
<keyword evidence="11 14" id="KW-0408">Iron</keyword>
<evidence type="ECO:0000256" key="14">
    <source>
        <dbReference type="HAMAP-Rule" id="MF_02239"/>
    </source>
</evidence>
<evidence type="ECO:0000313" key="18">
    <source>
        <dbReference type="Proteomes" id="UP000033769"/>
    </source>
</evidence>
<evidence type="ECO:0000256" key="2">
    <source>
        <dbReference type="ARBA" id="ARBA00005073"/>
    </source>
</evidence>
<dbReference type="AlphaFoldDB" id="A0A0F3MC24"/>
<keyword evidence="19" id="KW-1185">Reference proteome</keyword>
<dbReference type="RefSeq" id="WP_047220431.1">
    <property type="nucleotide sequence ID" value="NZ_LS398551.1"/>
</dbReference>
<dbReference type="UniPathway" id="UPA00251">
    <property type="reaction ID" value="UER00324"/>
</dbReference>